<dbReference type="Proteomes" id="UP000030649">
    <property type="component" value="Unassembled WGS sequence"/>
</dbReference>
<dbReference type="PANTHER" id="PTHR43735">
    <property type="entry name" value="APOPTOSIS-INDUCING FACTOR 1"/>
    <property type="match status" value="1"/>
</dbReference>
<gene>
    <name evidence="6" type="ORF">J07HQW1_01982</name>
</gene>
<keyword evidence="2" id="KW-0285">Flavoprotein</keyword>
<dbReference type="Pfam" id="PF07992">
    <property type="entry name" value="Pyr_redox_2"/>
    <property type="match status" value="1"/>
</dbReference>
<dbReference type="PRINTS" id="PR00469">
    <property type="entry name" value="PNDRDTASEII"/>
</dbReference>
<keyword evidence="4" id="KW-0560">Oxidoreductase</keyword>
<evidence type="ECO:0000256" key="1">
    <source>
        <dbReference type="ARBA" id="ARBA00006442"/>
    </source>
</evidence>
<evidence type="ECO:0000256" key="3">
    <source>
        <dbReference type="ARBA" id="ARBA00022827"/>
    </source>
</evidence>
<name>U1N696_9EURY</name>
<dbReference type="GO" id="GO:0005737">
    <property type="term" value="C:cytoplasm"/>
    <property type="evidence" value="ECO:0007669"/>
    <property type="project" value="TreeGrafter"/>
</dbReference>
<evidence type="ECO:0000256" key="2">
    <source>
        <dbReference type="ARBA" id="ARBA00022630"/>
    </source>
</evidence>
<proteinExistence type="inferred from homology"/>
<dbReference type="STRING" id="1238424.J07HQW1_01982"/>
<protein>
    <submittedName>
        <fullName evidence="6">NADH dehydrogenase, FAD-containing subunit</fullName>
    </submittedName>
</protein>
<dbReference type="HOGENOM" id="CLU_815399_0_0_2"/>
<dbReference type="GO" id="GO:0004174">
    <property type="term" value="F:electron-transferring-flavoprotein dehydrogenase activity"/>
    <property type="evidence" value="ECO:0007669"/>
    <property type="project" value="TreeGrafter"/>
</dbReference>
<comment type="similarity">
    <text evidence="1">Belongs to the FAD-dependent oxidoreductase family.</text>
</comment>
<reference evidence="6 7" key="1">
    <citation type="journal article" date="2013" name="PLoS ONE">
        <title>Assembly-driven community genomics of a hypersaline microbial ecosystem.</title>
        <authorList>
            <person name="Podell S."/>
            <person name="Ugalde J.A."/>
            <person name="Narasingarao P."/>
            <person name="Banfield J.F."/>
            <person name="Heidelberg K.B."/>
            <person name="Allen E.E."/>
        </authorList>
    </citation>
    <scope>NUCLEOTIDE SEQUENCE [LARGE SCALE GENOMIC DNA]</scope>
    <source>
        <strain evidence="7">J07HQW1</strain>
    </source>
</reference>
<dbReference type="PRINTS" id="PR00368">
    <property type="entry name" value="FADPNR"/>
</dbReference>
<dbReference type="Gene3D" id="3.50.50.100">
    <property type="match status" value="1"/>
</dbReference>
<feature type="domain" description="FAD/NAD(P)-binding" evidence="5">
    <location>
        <begin position="3"/>
        <end position="279"/>
    </location>
</feature>
<dbReference type="InterPro" id="IPR036188">
    <property type="entry name" value="FAD/NAD-bd_sf"/>
</dbReference>
<dbReference type="InterPro" id="IPR023753">
    <property type="entry name" value="FAD/NAD-binding_dom"/>
</dbReference>
<organism evidence="6 7">
    <name type="scientific">Haloquadratum walsbyi J07HQW1</name>
    <dbReference type="NCBI Taxonomy" id="1238424"/>
    <lineage>
        <taxon>Archaea</taxon>
        <taxon>Methanobacteriati</taxon>
        <taxon>Methanobacteriota</taxon>
        <taxon>Stenosarchaea group</taxon>
        <taxon>Halobacteria</taxon>
        <taxon>Halobacteriales</taxon>
        <taxon>Haloferacaceae</taxon>
        <taxon>Haloquadratum</taxon>
    </lineage>
</organism>
<evidence type="ECO:0000313" key="7">
    <source>
        <dbReference type="Proteomes" id="UP000030649"/>
    </source>
</evidence>
<evidence type="ECO:0000256" key="4">
    <source>
        <dbReference type="ARBA" id="ARBA00023002"/>
    </source>
</evidence>
<dbReference type="PANTHER" id="PTHR43735:SF3">
    <property type="entry name" value="FERROPTOSIS SUPPRESSOR PROTEIN 1"/>
    <property type="match status" value="1"/>
</dbReference>
<dbReference type="GO" id="GO:0050660">
    <property type="term" value="F:flavin adenine dinucleotide binding"/>
    <property type="evidence" value="ECO:0007669"/>
    <property type="project" value="TreeGrafter"/>
</dbReference>
<accession>U1N696</accession>
<keyword evidence="3" id="KW-0274">FAD</keyword>
<dbReference type="EMBL" id="KE356560">
    <property type="protein sequence ID" value="ERG91948.1"/>
    <property type="molecule type" value="Genomic_DNA"/>
</dbReference>
<evidence type="ECO:0000313" key="6">
    <source>
        <dbReference type="EMBL" id="ERG91948.1"/>
    </source>
</evidence>
<dbReference type="SUPFAM" id="SSF51905">
    <property type="entry name" value="FAD/NAD(P)-binding domain"/>
    <property type="match status" value="1"/>
</dbReference>
<evidence type="ECO:0000259" key="5">
    <source>
        <dbReference type="Pfam" id="PF07992"/>
    </source>
</evidence>
<sequence length="351" mass="38180">MTHDVVVAGAGFSGLSTALKLTRKGHNVTLVDEDGVHEFIPGIIDRIRNRKHKDVNLLDLANFLDETGVELRKESVTCFVPEEDMLETANGNLEYDDLVVALGGVTFEPFELGDGVERFYTAEDAKRVRTRLDPGDEAVIVGGGYVGVELAGELAESGHEVTVVDASTRPMSNSSDEVSRKILEYMNDVGIVFDGGQRVEEAIEDTVIFEDGSDVEADLVVWAGGISANPVVQNSFDCGRQGMAVNNGLVSTDYDNVYALGDCADTGQIKTAHNAMIQAGVAAENVDKSDDEELTLLGEGKKIIDLSLGDTGVFILGDNSWRHPVFRYLKDIVRVQYFARIRIERLAAKHL</sequence>
<dbReference type="AlphaFoldDB" id="U1N696"/>